<keyword evidence="1" id="KW-0596">Phosphopantetheine</keyword>
<accession>A0ABN2ZAK2</accession>
<dbReference type="InterPro" id="IPR020806">
    <property type="entry name" value="PKS_PP-bd"/>
</dbReference>
<dbReference type="PROSITE" id="PS00455">
    <property type="entry name" value="AMP_BINDING"/>
    <property type="match status" value="1"/>
</dbReference>
<dbReference type="Gene3D" id="3.30.300.30">
    <property type="match status" value="1"/>
</dbReference>
<gene>
    <name evidence="5" type="ORF">GCM10009760_21240</name>
</gene>
<dbReference type="Pfam" id="PF00550">
    <property type="entry name" value="PP-binding"/>
    <property type="match status" value="1"/>
</dbReference>
<dbReference type="EMBL" id="BAAANT010000009">
    <property type="protein sequence ID" value="GAA2139242.1"/>
    <property type="molecule type" value="Genomic_DNA"/>
</dbReference>
<name>A0ABN2ZAK2_9ACTN</name>
<dbReference type="InterPro" id="IPR036736">
    <property type="entry name" value="ACP-like_sf"/>
</dbReference>
<dbReference type="InterPro" id="IPR009081">
    <property type="entry name" value="PP-bd_ACP"/>
</dbReference>
<organism evidence="5 6">
    <name type="scientific">Kitasatospora kazusensis</name>
    <dbReference type="NCBI Taxonomy" id="407974"/>
    <lineage>
        <taxon>Bacteria</taxon>
        <taxon>Bacillati</taxon>
        <taxon>Actinomycetota</taxon>
        <taxon>Actinomycetes</taxon>
        <taxon>Kitasatosporales</taxon>
        <taxon>Streptomycetaceae</taxon>
        <taxon>Kitasatospora</taxon>
    </lineage>
</organism>
<dbReference type="InterPro" id="IPR020845">
    <property type="entry name" value="AMP-binding_CS"/>
</dbReference>
<dbReference type="PROSITE" id="PS50075">
    <property type="entry name" value="CARRIER"/>
    <property type="match status" value="1"/>
</dbReference>
<feature type="compositionally biased region" description="Basic residues" evidence="3">
    <location>
        <begin position="587"/>
        <end position="600"/>
    </location>
</feature>
<evidence type="ECO:0000313" key="5">
    <source>
        <dbReference type="EMBL" id="GAA2139242.1"/>
    </source>
</evidence>
<dbReference type="InterPro" id="IPR010071">
    <property type="entry name" value="AA_adenyl_dom"/>
</dbReference>
<dbReference type="NCBIfam" id="TIGR01733">
    <property type="entry name" value="AA-adenyl-dom"/>
    <property type="match status" value="1"/>
</dbReference>
<dbReference type="SUPFAM" id="SSF47336">
    <property type="entry name" value="ACP-like"/>
    <property type="match status" value="1"/>
</dbReference>
<dbReference type="Pfam" id="PF00501">
    <property type="entry name" value="AMP-binding"/>
    <property type="match status" value="1"/>
</dbReference>
<reference evidence="5 6" key="1">
    <citation type="journal article" date="2019" name="Int. J. Syst. Evol. Microbiol.">
        <title>The Global Catalogue of Microorganisms (GCM) 10K type strain sequencing project: providing services to taxonomists for standard genome sequencing and annotation.</title>
        <authorList>
            <consortium name="The Broad Institute Genomics Platform"/>
            <consortium name="The Broad Institute Genome Sequencing Center for Infectious Disease"/>
            <person name="Wu L."/>
            <person name="Ma J."/>
        </authorList>
    </citation>
    <scope>NUCLEOTIDE SEQUENCE [LARGE SCALE GENOMIC DNA]</scope>
    <source>
        <strain evidence="5 6">JCM 14560</strain>
    </source>
</reference>
<dbReference type="SUPFAM" id="SSF56801">
    <property type="entry name" value="Acetyl-CoA synthetase-like"/>
    <property type="match status" value="1"/>
</dbReference>
<dbReference type="InterPro" id="IPR025110">
    <property type="entry name" value="AMP-bd_C"/>
</dbReference>
<keyword evidence="2" id="KW-0597">Phosphoprotein</keyword>
<dbReference type="Gene3D" id="1.10.1200.10">
    <property type="entry name" value="ACP-like"/>
    <property type="match status" value="1"/>
</dbReference>
<dbReference type="Gene3D" id="3.40.50.12780">
    <property type="entry name" value="N-terminal domain of ligase-like"/>
    <property type="match status" value="1"/>
</dbReference>
<evidence type="ECO:0000256" key="1">
    <source>
        <dbReference type="ARBA" id="ARBA00022450"/>
    </source>
</evidence>
<evidence type="ECO:0000256" key="3">
    <source>
        <dbReference type="SAM" id="MobiDB-lite"/>
    </source>
</evidence>
<keyword evidence="6" id="KW-1185">Reference proteome</keyword>
<dbReference type="InterPro" id="IPR000873">
    <property type="entry name" value="AMP-dep_synth/lig_dom"/>
</dbReference>
<evidence type="ECO:0000313" key="6">
    <source>
        <dbReference type="Proteomes" id="UP001422759"/>
    </source>
</evidence>
<sequence length="611" mass="66216">MVIHVVDLFRRQAQLTPDATAVQDGKDGLTYRELLAAVEELAGRLAERGLEGTIVGIRLERSSALVAAVIGTLAAGCAYLPLDTSYPADRLSFMLDDARASAVISGPSLAIEMLPAMDRPASPPGSGPAYVLYTSGSTGRPKGVAMGHPPLSRLIAWHLDHDEPQTGLRTAQFAPISFDVSFQEIFSTLCAGGTLVLLDEQVRRDPSALLHVLAEQRVTRLFLPTVALHQLADAARNHEGRLWLRDVICAGEQLRLSPAVTDWMRRLDGCRLHNHYGPTETHVVTTHTLAGDPGDWPDLPPIGRPLAHVTALLLDPDGEAVEDGEPGELHLGGACLADGYLGRPELTAERFALDPNGGGRLYRTGDLARRLQDGNLEYLGRSDQQVKIRGYRVEPGEVEAVLARHRGVAECRVATAPDMAGRPQLVAYVVPVEGAAERSLPLPATIRFPPAWHRHLSERLPEFMVPAGYVVLDRLPLTPSGKVDRAALPAPSTARPPLATGYAAPVSPLEQLLAGIWGDCLQLDTVGLDDGLFELGGNSLLVVQIHTRICQSTGLRFPSAVLFENPTVRTLAERLQYGSRESGRPERRSRRSATDRRRRGTGPETRKESTE</sequence>
<feature type="domain" description="Carrier" evidence="4">
    <location>
        <begin position="504"/>
        <end position="579"/>
    </location>
</feature>
<comment type="caution">
    <text evidence="5">The sequence shown here is derived from an EMBL/GenBank/DDBJ whole genome shotgun (WGS) entry which is preliminary data.</text>
</comment>
<dbReference type="PANTHER" id="PTHR45527">
    <property type="entry name" value="NONRIBOSOMAL PEPTIDE SYNTHETASE"/>
    <property type="match status" value="1"/>
</dbReference>
<feature type="region of interest" description="Disordered" evidence="3">
    <location>
        <begin position="575"/>
        <end position="611"/>
    </location>
</feature>
<evidence type="ECO:0000259" key="4">
    <source>
        <dbReference type="PROSITE" id="PS50075"/>
    </source>
</evidence>
<evidence type="ECO:0000256" key="2">
    <source>
        <dbReference type="ARBA" id="ARBA00022553"/>
    </source>
</evidence>
<dbReference type="Pfam" id="PF13193">
    <property type="entry name" value="AMP-binding_C"/>
    <property type="match status" value="1"/>
</dbReference>
<dbReference type="SMART" id="SM00823">
    <property type="entry name" value="PKS_PP"/>
    <property type="match status" value="1"/>
</dbReference>
<dbReference type="InterPro" id="IPR042099">
    <property type="entry name" value="ANL_N_sf"/>
</dbReference>
<dbReference type="InterPro" id="IPR045851">
    <property type="entry name" value="AMP-bd_C_sf"/>
</dbReference>
<proteinExistence type="predicted"/>
<dbReference type="RefSeq" id="WP_344463282.1">
    <property type="nucleotide sequence ID" value="NZ_BAAANT010000009.1"/>
</dbReference>
<dbReference type="Proteomes" id="UP001422759">
    <property type="component" value="Unassembled WGS sequence"/>
</dbReference>
<protein>
    <recommendedName>
        <fullName evidence="4">Carrier domain-containing protein</fullName>
    </recommendedName>
</protein>
<dbReference type="PANTHER" id="PTHR45527:SF1">
    <property type="entry name" value="FATTY ACID SYNTHASE"/>
    <property type="match status" value="1"/>
</dbReference>